<keyword evidence="2" id="KW-1185">Reference proteome</keyword>
<name>A0A3E2GSA5_SCYLI</name>
<proteinExistence type="predicted"/>
<reference evidence="1 2" key="1">
    <citation type="submission" date="2018-05" db="EMBL/GenBank/DDBJ databases">
        <title>Draft genome sequence of Scytalidium lignicola DSM 105466, a ubiquitous saprotrophic fungus.</title>
        <authorList>
            <person name="Buettner E."/>
            <person name="Gebauer A.M."/>
            <person name="Hofrichter M."/>
            <person name="Liers C."/>
            <person name="Kellner H."/>
        </authorList>
    </citation>
    <scope>NUCLEOTIDE SEQUENCE [LARGE SCALE GENOMIC DNA]</scope>
    <source>
        <strain evidence="1 2">DSM 105466</strain>
    </source>
</reference>
<gene>
    <name evidence="1" type="ORF">B7463_g12407</name>
</gene>
<accession>A0A3E2GSA5</accession>
<dbReference type="AlphaFoldDB" id="A0A3E2GSA5"/>
<evidence type="ECO:0000313" key="2">
    <source>
        <dbReference type="Proteomes" id="UP000258309"/>
    </source>
</evidence>
<organism evidence="1 2">
    <name type="scientific">Scytalidium lignicola</name>
    <name type="common">Hyphomycete</name>
    <dbReference type="NCBI Taxonomy" id="5539"/>
    <lineage>
        <taxon>Eukaryota</taxon>
        <taxon>Fungi</taxon>
        <taxon>Dikarya</taxon>
        <taxon>Ascomycota</taxon>
        <taxon>Pezizomycotina</taxon>
        <taxon>Leotiomycetes</taxon>
        <taxon>Leotiomycetes incertae sedis</taxon>
        <taxon>Scytalidium</taxon>
    </lineage>
</organism>
<feature type="non-terminal residue" evidence="1">
    <location>
        <position position="144"/>
    </location>
</feature>
<sequence length="144" mass="16657">MIVPYYGSGMLEKEWWRMYHVPFTSNFAKLNSVHESISQLHDLMTGNAPLFDLNKGFRLATVPYCSFLLQDGIETIVQNGIKTKVLPIYQMPKDPADMRNQQRQVYKSCIEQLYARQGESEAPGEVQTSPILEKYVRYMRKEGS</sequence>
<comment type="caution">
    <text evidence="1">The sequence shown here is derived from an EMBL/GenBank/DDBJ whole genome shotgun (WGS) entry which is preliminary data.</text>
</comment>
<protein>
    <submittedName>
        <fullName evidence="1">Uncharacterized protein</fullName>
    </submittedName>
</protein>
<feature type="non-terminal residue" evidence="1">
    <location>
        <position position="1"/>
    </location>
</feature>
<dbReference type="EMBL" id="NCSJ02000558">
    <property type="protein sequence ID" value="RFU23927.1"/>
    <property type="molecule type" value="Genomic_DNA"/>
</dbReference>
<evidence type="ECO:0000313" key="1">
    <source>
        <dbReference type="EMBL" id="RFU23927.1"/>
    </source>
</evidence>
<dbReference type="Proteomes" id="UP000258309">
    <property type="component" value="Unassembled WGS sequence"/>
</dbReference>